<keyword evidence="3" id="KW-1185">Reference proteome</keyword>
<dbReference type="RefSeq" id="WP_079728680.1">
    <property type="nucleotide sequence ID" value="NZ_FUZP01000003.1"/>
</dbReference>
<evidence type="ECO:0000256" key="1">
    <source>
        <dbReference type="ARBA" id="ARBA00023002"/>
    </source>
</evidence>
<dbReference type="InterPro" id="IPR036291">
    <property type="entry name" value="NAD(P)-bd_dom_sf"/>
</dbReference>
<protein>
    <submittedName>
        <fullName evidence="2">NAD(P)-dependent dehydrogenase, short-chain alcohol dehydrogenase family</fullName>
    </submittedName>
</protein>
<dbReference type="EMBL" id="FUZP01000003">
    <property type="protein sequence ID" value="SKC68679.1"/>
    <property type="molecule type" value="Genomic_DNA"/>
</dbReference>
<dbReference type="InterPro" id="IPR002347">
    <property type="entry name" value="SDR_fam"/>
</dbReference>
<sequence length="318" mass="33993">MSWDPRRIPSQTGKVFAITGGNGGLGFFTAFQLAEAGASIILACRNRERADAAAAAIRRRLPAADVSVVILDVSSLESVRRAGAELGALPRLDGLIENAGLVHFPRERSETEDGFELVLATNFLGHFALVEHVLPALERTPGSRIVTLGSLATEITGLHLDDLQLTKKYSGWQAYGQSKILMSVFGYELDRRLGLAGSGVRALVAHPGYAITGRSPIVPGVSEPSFGQRFADNLQGLWAQGKDRGAWPIVRAAADPEAFDYSSRATDVAPAPVFYGPRFRVKGAPIHAKPADSTTGPYVGRAVWTEARALTGADYLDV</sequence>
<dbReference type="AlphaFoldDB" id="A0A1T5KZ80"/>
<dbReference type="PANTHER" id="PTHR43157:SF31">
    <property type="entry name" value="PHOSPHATIDYLINOSITOL-GLYCAN BIOSYNTHESIS CLASS F PROTEIN"/>
    <property type="match status" value="1"/>
</dbReference>
<proteinExistence type="predicted"/>
<accession>A0A1T5KZ80</accession>
<evidence type="ECO:0000313" key="2">
    <source>
        <dbReference type="EMBL" id="SKC68679.1"/>
    </source>
</evidence>
<dbReference type="Proteomes" id="UP000190857">
    <property type="component" value="Unassembled WGS sequence"/>
</dbReference>
<reference evidence="2 3" key="1">
    <citation type="submission" date="2017-02" db="EMBL/GenBank/DDBJ databases">
        <authorList>
            <person name="Peterson S.W."/>
        </authorList>
    </citation>
    <scope>NUCLEOTIDE SEQUENCE [LARGE SCALE GENOMIC DNA]</scope>
    <source>
        <strain evidence="2 3">VKM Ac-2059</strain>
    </source>
</reference>
<gene>
    <name evidence="2" type="ORF">SAMN06309945_2660</name>
</gene>
<evidence type="ECO:0000313" key="3">
    <source>
        <dbReference type="Proteomes" id="UP000190857"/>
    </source>
</evidence>
<dbReference type="OrthoDB" id="4577644at2"/>
<dbReference type="PANTHER" id="PTHR43157">
    <property type="entry name" value="PHOSPHATIDYLINOSITOL-GLYCAN BIOSYNTHESIS CLASS F PROTEIN-RELATED"/>
    <property type="match status" value="1"/>
</dbReference>
<dbReference type="GO" id="GO:0016491">
    <property type="term" value="F:oxidoreductase activity"/>
    <property type="evidence" value="ECO:0007669"/>
    <property type="project" value="UniProtKB-KW"/>
</dbReference>
<dbReference type="STRING" id="123320.SAMN06309945_2660"/>
<dbReference type="Gene3D" id="3.40.50.720">
    <property type="entry name" value="NAD(P)-binding Rossmann-like Domain"/>
    <property type="match status" value="1"/>
</dbReference>
<dbReference type="SUPFAM" id="SSF51735">
    <property type="entry name" value="NAD(P)-binding Rossmann-fold domains"/>
    <property type="match status" value="1"/>
</dbReference>
<keyword evidence="1" id="KW-0560">Oxidoreductase</keyword>
<dbReference type="Pfam" id="PF00106">
    <property type="entry name" value="adh_short"/>
    <property type="match status" value="1"/>
</dbReference>
<dbReference type="PRINTS" id="PR00081">
    <property type="entry name" value="GDHRDH"/>
</dbReference>
<name>A0A1T5KZ80_9MICO</name>
<organism evidence="2 3">
    <name type="scientific">Okibacterium fritillariae</name>
    <dbReference type="NCBI Taxonomy" id="123320"/>
    <lineage>
        <taxon>Bacteria</taxon>
        <taxon>Bacillati</taxon>
        <taxon>Actinomycetota</taxon>
        <taxon>Actinomycetes</taxon>
        <taxon>Micrococcales</taxon>
        <taxon>Microbacteriaceae</taxon>
        <taxon>Okibacterium</taxon>
    </lineage>
</organism>